<dbReference type="Proteomes" id="UP000492821">
    <property type="component" value="Unassembled WGS sequence"/>
</dbReference>
<protein>
    <submittedName>
        <fullName evidence="2">Uncharacterized protein</fullName>
    </submittedName>
</protein>
<organism evidence="1 2">
    <name type="scientific">Panagrellus redivivus</name>
    <name type="common">Microworm</name>
    <dbReference type="NCBI Taxonomy" id="6233"/>
    <lineage>
        <taxon>Eukaryota</taxon>
        <taxon>Metazoa</taxon>
        <taxon>Ecdysozoa</taxon>
        <taxon>Nematoda</taxon>
        <taxon>Chromadorea</taxon>
        <taxon>Rhabditida</taxon>
        <taxon>Tylenchina</taxon>
        <taxon>Panagrolaimomorpha</taxon>
        <taxon>Panagrolaimoidea</taxon>
        <taxon>Panagrolaimidae</taxon>
        <taxon>Panagrellus</taxon>
    </lineage>
</organism>
<dbReference type="AlphaFoldDB" id="A0A7E4VV40"/>
<keyword evidence="1" id="KW-1185">Reference proteome</keyword>
<dbReference type="WBParaSite" id="Pan_g3161.t1">
    <property type="protein sequence ID" value="Pan_g3161.t1"/>
    <property type="gene ID" value="Pan_g3161"/>
</dbReference>
<evidence type="ECO:0000313" key="1">
    <source>
        <dbReference type="Proteomes" id="UP000492821"/>
    </source>
</evidence>
<sequence>MQKYHEAHENVEVKYEKLVATDAESDRNNSSLLLSDGELGTMTKVKLKARGKGYSKLQPDMEKWKITKKVRCRRKFRKSIF</sequence>
<reference evidence="2" key="2">
    <citation type="submission" date="2020-10" db="UniProtKB">
        <authorList>
            <consortium name="WormBaseParasite"/>
        </authorList>
    </citation>
    <scope>IDENTIFICATION</scope>
</reference>
<name>A0A7E4VV40_PANRE</name>
<accession>A0A7E4VV40</accession>
<proteinExistence type="predicted"/>
<evidence type="ECO:0000313" key="2">
    <source>
        <dbReference type="WBParaSite" id="Pan_g3161.t1"/>
    </source>
</evidence>
<reference evidence="1" key="1">
    <citation type="journal article" date="2013" name="Genetics">
        <title>The draft genome and transcriptome of Panagrellus redivivus are shaped by the harsh demands of a free-living lifestyle.</title>
        <authorList>
            <person name="Srinivasan J."/>
            <person name="Dillman A.R."/>
            <person name="Macchietto M.G."/>
            <person name="Heikkinen L."/>
            <person name="Lakso M."/>
            <person name="Fracchia K.M."/>
            <person name="Antoshechkin I."/>
            <person name="Mortazavi A."/>
            <person name="Wong G."/>
            <person name="Sternberg P.W."/>
        </authorList>
    </citation>
    <scope>NUCLEOTIDE SEQUENCE [LARGE SCALE GENOMIC DNA]</scope>
    <source>
        <strain evidence="1">MT8872</strain>
    </source>
</reference>